<keyword evidence="2" id="KW-0732">Signal</keyword>
<organism evidence="6 7">
    <name type="scientific">Astyanax mexicanus</name>
    <name type="common">Blind cave fish</name>
    <name type="synonym">Astyanax fasciatus mexicanus</name>
    <dbReference type="NCBI Taxonomy" id="7994"/>
    <lineage>
        <taxon>Eukaryota</taxon>
        <taxon>Metazoa</taxon>
        <taxon>Chordata</taxon>
        <taxon>Craniata</taxon>
        <taxon>Vertebrata</taxon>
        <taxon>Euteleostomi</taxon>
        <taxon>Actinopterygii</taxon>
        <taxon>Neopterygii</taxon>
        <taxon>Teleostei</taxon>
        <taxon>Ostariophysi</taxon>
        <taxon>Characiformes</taxon>
        <taxon>Characoidei</taxon>
        <taxon>Acestrorhamphidae</taxon>
        <taxon>Acestrorhamphinae</taxon>
        <taxon>Astyanax</taxon>
    </lineage>
</organism>
<gene>
    <name evidence="6" type="ORF">AMEX_G4251</name>
</gene>
<evidence type="ECO:0000313" key="6">
    <source>
        <dbReference type="EMBL" id="KAG9281417.1"/>
    </source>
</evidence>
<feature type="domain" description="Immunoglobulin" evidence="5">
    <location>
        <begin position="111"/>
        <end position="199"/>
    </location>
</feature>
<evidence type="ECO:0000256" key="3">
    <source>
        <dbReference type="ARBA" id="ARBA00023136"/>
    </source>
</evidence>
<dbReference type="SMART" id="SM00409">
    <property type="entry name" value="IG"/>
    <property type="match status" value="2"/>
</dbReference>
<dbReference type="InterPro" id="IPR013783">
    <property type="entry name" value="Ig-like_fold"/>
</dbReference>
<keyword evidence="4" id="KW-0325">Glycoprotein</keyword>
<proteinExistence type="predicted"/>
<dbReference type="Proteomes" id="UP000752171">
    <property type="component" value="Unassembled WGS sequence"/>
</dbReference>
<dbReference type="InterPro" id="IPR015631">
    <property type="entry name" value="CD2/SLAM_rcpt"/>
</dbReference>
<dbReference type="InterPro" id="IPR036179">
    <property type="entry name" value="Ig-like_dom_sf"/>
</dbReference>
<dbReference type="EMBL" id="JAICCE010000002">
    <property type="protein sequence ID" value="KAG9281417.1"/>
    <property type="molecule type" value="Genomic_DNA"/>
</dbReference>
<dbReference type="InterPro" id="IPR003599">
    <property type="entry name" value="Ig_sub"/>
</dbReference>
<accession>A0A8T2MDM4</accession>
<dbReference type="PANTHER" id="PTHR12080">
    <property type="entry name" value="SIGNALING LYMPHOCYTIC ACTIVATION MOLECULE"/>
    <property type="match status" value="1"/>
</dbReference>
<dbReference type="GO" id="GO:0016020">
    <property type="term" value="C:membrane"/>
    <property type="evidence" value="ECO:0007669"/>
    <property type="project" value="UniProtKB-SubCell"/>
</dbReference>
<evidence type="ECO:0000259" key="5">
    <source>
        <dbReference type="SMART" id="SM00409"/>
    </source>
</evidence>
<keyword evidence="3" id="KW-0472">Membrane</keyword>
<evidence type="ECO:0000256" key="2">
    <source>
        <dbReference type="ARBA" id="ARBA00022729"/>
    </source>
</evidence>
<dbReference type="PANTHER" id="PTHR12080:SF48">
    <property type="entry name" value="IMMUNOGLOBULIN SUBTYPE DOMAIN-CONTAINING PROTEIN"/>
    <property type="match status" value="1"/>
</dbReference>
<dbReference type="InterPro" id="IPR013106">
    <property type="entry name" value="Ig_V-set"/>
</dbReference>
<reference evidence="6 7" key="1">
    <citation type="submission" date="2021-07" db="EMBL/GenBank/DDBJ databases">
        <authorList>
            <person name="Imarazene B."/>
            <person name="Zahm M."/>
            <person name="Klopp C."/>
            <person name="Cabau C."/>
            <person name="Beille S."/>
            <person name="Jouanno E."/>
            <person name="Castinel A."/>
            <person name="Lluch J."/>
            <person name="Gil L."/>
            <person name="Kuchtly C."/>
            <person name="Lopez Roques C."/>
            <person name="Donnadieu C."/>
            <person name="Parrinello H."/>
            <person name="Journot L."/>
            <person name="Du K."/>
            <person name="Schartl M."/>
            <person name="Retaux S."/>
            <person name="Guiguen Y."/>
        </authorList>
    </citation>
    <scope>NUCLEOTIDE SEQUENCE [LARGE SCALE GENOMIC DNA]</scope>
    <source>
        <strain evidence="6">Pach_M1</strain>
        <tissue evidence="6">Testis</tissue>
    </source>
</reference>
<name>A0A8T2MDM4_ASTMX</name>
<evidence type="ECO:0000313" key="7">
    <source>
        <dbReference type="Proteomes" id="UP000752171"/>
    </source>
</evidence>
<comment type="caution">
    <text evidence="6">The sequence shown here is derived from an EMBL/GenBank/DDBJ whole genome shotgun (WGS) entry which is preliminary data.</text>
</comment>
<evidence type="ECO:0000256" key="1">
    <source>
        <dbReference type="ARBA" id="ARBA00004370"/>
    </source>
</evidence>
<dbReference type="Pfam" id="PF07686">
    <property type="entry name" value="V-set"/>
    <property type="match status" value="2"/>
</dbReference>
<dbReference type="SUPFAM" id="SSF48726">
    <property type="entry name" value="Immunoglobulin"/>
    <property type="match status" value="2"/>
</dbReference>
<dbReference type="Gene3D" id="2.60.40.10">
    <property type="entry name" value="Immunoglobulins"/>
    <property type="match status" value="2"/>
</dbReference>
<evidence type="ECO:0000256" key="4">
    <source>
        <dbReference type="ARBA" id="ARBA00023180"/>
    </source>
</evidence>
<feature type="domain" description="Immunoglobulin" evidence="5">
    <location>
        <begin position="15"/>
        <end position="102"/>
    </location>
</feature>
<sequence length="271" mass="29752">MLSRFNDINVCFTDIFSRSVAEGSVVSLFCKNDGRVIWEKCSDRGRSIILRAEGGEITKYKPDPENRYSVMGDLSLSIKSLSVSDSGIYCCNGSAVENLIVIPTTPSSAEIFRRSEAEGSGVALACGKNDGRVIWEKCTDRGRSSILRAEGGEITKYKPDPENRYSVVSDLSLSIKNLSVSDSGIYCCNIDPVVNLTVIPASPSSSGEYHYGQCSMDNVHHPLHSTITRQRSSFSGRLLSQSCSTDRLRKSFVPQAIRLFNSSQHSKLKTL</sequence>
<protein>
    <submittedName>
        <fullName evidence="6">Cell wall protein DAN4-like</fullName>
    </submittedName>
</protein>
<comment type="subcellular location">
    <subcellularLocation>
        <location evidence="1">Membrane</location>
    </subcellularLocation>
</comment>
<dbReference type="AlphaFoldDB" id="A0A8T2MDM4"/>